<dbReference type="PANTHER" id="PTHR43649">
    <property type="entry name" value="ARABINOSE-BINDING PROTEIN-RELATED"/>
    <property type="match status" value="1"/>
</dbReference>
<dbReference type="RefSeq" id="WP_220208487.1">
    <property type="nucleotide sequence ID" value="NZ_BNJK01000002.1"/>
</dbReference>
<dbReference type="Proteomes" id="UP000597444">
    <property type="component" value="Unassembled WGS sequence"/>
</dbReference>
<dbReference type="InterPro" id="IPR006059">
    <property type="entry name" value="SBP"/>
</dbReference>
<sequence length="435" mass="46338">MAQDHIFPTPLSRRRFLQSTGAMALGGSFLAACAGTGSSTSGGSTSGNSNLPTLQQWYHQYGETGTHEAVLKYAKDYTKANVKVSWVPGTGDDYGNKVHAALLGSNPPDVFELSGIGVDLIKAGAVEPLDDLFADVKSDFTPASLAAFVVDGKTYGIKMLNDPTFVYYRKSLFQKAGLQIPTNVDELIAAAKKLSTGKMKGIYVGTDGGVDSLSYIALWSAGSDLLSSDNTKVTFNNDRTAQAFMKLHELNTSGGVLPDAPTYWWDPSAFTQGLAAMQFCGLWAMPGITKALGDDFGIFPFPALDAKGTPATVNGGWAEMVSAKSKNKDAAKEYVKSLWVTNAEVQKDWNVGYGFHVPPRNSTAASTDKLKSGEAAKAVDYLNKYGHAIPPYWDASMNTAYKDAASTIIKSGGNALSILNTAAEKCSAELQKLHS</sequence>
<reference evidence="1" key="1">
    <citation type="submission" date="2020-10" db="EMBL/GenBank/DDBJ databases">
        <title>Taxonomic study of unclassified bacteria belonging to the class Ktedonobacteria.</title>
        <authorList>
            <person name="Yabe S."/>
            <person name="Wang C.M."/>
            <person name="Zheng Y."/>
            <person name="Sakai Y."/>
            <person name="Cavaletti L."/>
            <person name="Monciardini P."/>
            <person name="Donadio S."/>
        </authorList>
    </citation>
    <scope>NUCLEOTIDE SEQUENCE</scope>
    <source>
        <strain evidence="1">ID150040</strain>
    </source>
</reference>
<comment type="caution">
    <text evidence="1">The sequence shown here is derived from an EMBL/GenBank/DDBJ whole genome shotgun (WGS) entry which is preliminary data.</text>
</comment>
<dbReference type="PROSITE" id="PS51318">
    <property type="entry name" value="TAT"/>
    <property type="match status" value="1"/>
</dbReference>
<evidence type="ECO:0000313" key="1">
    <source>
        <dbReference type="EMBL" id="GHO97708.1"/>
    </source>
</evidence>
<dbReference type="InterPro" id="IPR050490">
    <property type="entry name" value="Bact_solute-bd_prot1"/>
</dbReference>
<dbReference type="CDD" id="cd13585">
    <property type="entry name" value="PBP2_TMBP_like"/>
    <property type="match status" value="1"/>
</dbReference>
<gene>
    <name evidence="1" type="ORF">KSF_077560</name>
</gene>
<protein>
    <submittedName>
        <fullName evidence="1">Sugar ABC transporter substrate-binding protein</fullName>
    </submittedName>
</protein>
<dbReference type="Pfam" id="PF13416">
    <property type="entry name" value="SBP_bac_8"/>
    <property type="match status" value="1"/>
</dbReference>
<dbReference type="EMBL" id="BNJK01000002">
    <property type="protein sequence ID" value="GHO97708.1"/>
    <property type="molecule type" value="Genomic_DNA"/>
</dbReference>
<dbReference type="AlphaFoldDB" id="A0A8J3ISA9"/>
<accession>A0A8J3ISA9</accession>
<name>A0A8J3ISA9_9CHLR</name>
<dbReference type="PANTHER" id="PTHR43649:SF12">
    <property type="entry name" value="DIACETYLCHITOBIOSE BINDING PROTEIN DASA"/>
    <property type="match status" value="1"/>
</dbReference>
<dbReference type="InterPro" id="IPR006311">
    <property type="entry name" value="TAT_signal"/>
</dbReference>
<organism evidence="1 2">
    <name type="scientific">Reticulibacter mediterranei</name>
    <dbReference type="NCBI Taxonomy" id="2778369"/>
    <lineage>
        <taxon>Bacteria</taxon>
        <taxon>Bacillati</taxon>
        <taxon>Chloroflexota</taxon>
        <taxon>Ktedonobacteria</taxon>
        <taxon>Ktedonobacterales</taxon>
        <taxon>Reticulibacteraceae</taxon>
        <taxon>Reticulibacter</taxon>
    </lineage>
</organism>
<proteinExistence type="predicted"/>
<dbReference type="SUPFAM" id="SSF53850">
    <property type="entry name" value="Periplasmic binding protein-like II"/>
    <property type="match status" value="1"/>
</dbReference>
<evidence type="ECO:0000313" key="2">
    <source>
        <dbReference type="Proteomes" id="UP000597444"/>
    </source>
</evidence>
<keyword evidence="2" id="KW-1185">Reference proteome</keyword>
<dbReference type="Gene3D" id="3.40.190.10">
    <property type="entry name" value="Periplasmic binding protein-like II"/>
    <property type="match status" value="1"/>
</dbReference>